<name>A0A160T0S3_9CHLR</name>
<evidence type="ECO:0000256" key="4">
    <source>
        <dbReference type="ARBA" id="ARBA00047645"/>
    </source>
</evidence>
<dbReference type="GO" id="GO:0003998">
    <property type="term" value="F:acylphosphatase activity"/>
    <property type="evidence" value="ECO:0007669"/>
    <property type="project" value="UniProtKB-EC"/>
</dbReference>
<dbReference type="OrthoDB" id="9808093at2"/>
<organism evidence="9 10">
    <name type="scientific">Candidatus Promineifilum breve</name>
    <dbReference type="NCBI Taxonomy" id="1806508"/>
    <lineage>
        <taxon>Bacteria</taxon>
        <taxon>Bacillati</taxon>
        <taxon>Chloroflexota</taxon>
        <taxon>Ardenticatenia</taxon>
        <taxon>Candidatus Promineifilales</taxon>
        <taxon>Candidatus Promineifilaceae</taxon>
        <taxon>Candidatus Promineifilum</taxon>
    </lineage>
</organism>
<dbReference type="Pfam" id="PF00708">
    <property type="entry name" value="Acylphosphatase"/>
    <property type="match status" value="1"/>
</dbReference>
<proteinExistence type="inferred from homology"/>
<keyword evidence="5 6" id="KW-0378">Hydrolase</keyword>
<feature type="active site" evidence="5">
    <location>
        <position position="41"/>
    </location>
</feature>
<evidence type="ECO:0000256" key="1">
    <source>
        <dbReference type="ARBA" id="ARBA00005614"/>
    </source>
</evidence>
<dbReference type="InterPro" id="IPR036046">
    <property type="entry name" value="Acylphosphatase-like_dom_sf"/>
</dbReference>
<dbReference type="InterPro" id="IPR017968">
    <property type="entry name" value="Acylphosphatase_CS"/>
</dbReference>
<reference evidence="9" key="1">
    <citation type="submission" date="2016-01" db="EMBL/GenBank/DDBJ databases">
        <authorList>
            <person name="Mcilroy J.S."/>
            <person name="Karst M S."/>
            <person name="Albertsen M."/>
        </authorList>
    </citation>
    <scope>NUCLEOTIDE SEQUENCE</scope>
    <source>
        <strain evidence="9">Cfx-K</strain>
    </source>
</reference>
<dbReference type="PROSITE" id="PS00151">
    <property type="entry name" value="ACYLPHOSPHATASE_2"/>
    <property type="match status" value="1"/>
</dbReference>
<evidence type="ECO:0000256" key="7">
    <source>
        <dbReference type="RuleBase" id="RU004168"/>
    </source>
</evidence>
<evidence type="ECO:0000256" key="3">
    <source>
        <dbReference type="ARBA" id="ARBA00015991"/>
    </source>
</evidence>
<dbReference type="AlphaFoldDB" id="A0A160T0S3"/>
<feature type="active site" evidence="5">
    <location>
        <position position="23"/>
    </location>
</feature>
<dbReference type="Gene3D" id="3.30.70.100">
    <property type="match status" value="1"/>
</dbReference>
<gene>
    <name evidence="9" type="primary">acyP</name>
    <name evidence="9" type="ORF">CFX0092_A0821</name>
</gene>
<dbReference type="InterPro" id="IPR001792">
    <property type="entry name" value="Acylphosphatase-like_dom"/>
</dbReference>
<comment type="similarity">
    <text evidence="1 7">Belongs to the acylphosphatase family.</text>
</comment>
<evidence type="ECO:0000313" key="9">
    <source>
        <dbReference type="EMBL" id="CUS02699.2"/>
    </source>
</evidence>
<protein>
    <recommendedName>
        <fullName evidence="3 5">Acylphosphatase</fullName>
        <ecNumber evidence="2 5">3.6.1.7</ecNumber>
    </recommendedName>
</protein>
<dbReference type="SUPFAM" id="SSF54975">
    <property type="entry name" value="Acylphosphatase/BLUF domain-like"/>
    <property type="match status" value="1"/>
</dbReference>
<dbReference type="PANTHER" id="PTHR47268">
    <property type="entry name" value="ACYLPHOSPHATASE"/>
    <property type="match status" value="1"/>
</dbReference>
<evidence type="ECO:0000313" key="10">
    <source>
        <dbReference type="Proteomes" id="UP000215027"/>
    </source>
</evidence>
<sequence length="96" mass="10597">MLPHSSVRLEATVTGLVQGVYFREYTRRAAVGLRLVGWVANRPDGAVQVVAEGAESDLRQLVDFLHRGSPAADVEHVTTEWAAAAGEFNDFRVRYL</sequence>
<feature type="domain" description="Acylphosphatase-like" evidence="8">
    <location>
        <begin position="8"/>
        <end position="95"/>
    </location>
</feature>
<dbReference type="PROSITE" id="PS00150">
    <property type="entry name" value="ACYLPHOSPHATASE_1"/>
    <property type="match status" value="1"/>
</dbReference>
<dbReference type="KEGG" id="pbf:CFX0092_A0821"/>
<accession>A0A160T0S3</accession>
<evidence type="ECO:0000256" key="6">
    <source>
        <dbReference type="RuleBase" id="RU000553"/>
    </source>
</evidence>
<dbReference type="EC" id="3.6.1.7" evidence="2 5"/>
<evidence type="ECO:0000259" key="8">
    <source>
        <dbReference type="PROSITE" id="PS51160"/>
    </source>
</evidence>
<dbReference type="EMBL" id="LN890655">
    <property type="protein sequence ID" value="CUS02699.2"/>
    <property type="molecule type" value="Genomic_DNA"/>
</dbReference>
<comment type="catalytic activity">
    <reaction evidence="4 5 6">
        <text>an acyl phosphate + H2O = a carboxylate + phosphate + H(+)</text>
        <dbReference type="Rhea" id="RHEA:14965"/>
        <dbReference type="ChEBI" id="CHEBI:15377"/>
        <dbReference type="ChEBI" id="CHEBI:15378"/>
        <dbReference type="ChEBI" id="CHEBI:29067"/>
        <dbReference type="ChEBI" id="CHEBI:43474"/>
        <dbReference type="ChEBI" id="CHEBI:59918"/>
        <dbReference type="EC" id="3.6.1.7"/>
    </reaction>
</comment>
<evidence type="ECO:0000256" key="5">
    <source>
        <dbReference type="PROSITE-ProRule" id="PRU00520"/>
    </source>
</evidence>
<dbReference type="PANTHER" id="PTHR47268:SF4">
    <property type="entry name" value="ACYLPHOSPHATASE"/>
    <property type="match status" value="1"/>
</dbReference>
<dbReference type="Proteomes" id="UP000215027">
    <property type="component" value="Chromosome I"/>
</dbReference>
<keyword evidence="10" id="KW-1185">Reference proteome</keyword>
<evidence type="ECO:0000256" key="2">
    <source>
        <dbReference type="ARBA" id="ARBA00012150"/>
    </source>
</evidence>
<dbReference type="RefSeq" id="WP_095042280.1">
    <property type="nucleotide sequence ID" value="NZ_LN890655.1"/>
</dbReference>
<dbReference type="PROSITE" id="PS51160">
    <property type="entry name" value="ACYLPHOSPHATASE_3"/>
    <property type="match status" value="1"/>
</dbReference>
<dbReference type="InterPro" id="IPR020456">
    <property type="entry name" value="Acylphosphatase"/>
</dbReference>